<feature type="domain" description="Protein kinase" evidence="13">
    <location>
        <begin position="25"/>
        <end position="316"/>
    </location>
</feature>
<reference evidence="15" key="1">
    <citation type="submission" date="2020-01" db="EMBL/GenBank/DDBJ databases">
        <authorList>
            <consortium name="DOE Joint Genome Institute"/>
            <person name="Haridas S."/>
            <person name="Albert R."/>
            <person name="Binder M."/>
            <person name="Bloem J."/>
            <person name="Labutti K."/>
            <person name="Salamov A."/>
            <person name="Andreopoulos B."/>
            <person name="Baker S.E."/>
            <person name="Barry K."/>
            <person name="Bills G."/>
            <person name="Bluhm B.H."/>
            <person name="Cannon C."/>
            <person name="Castanera R."/>
            <person name="Culley D.E."/>
            <person name="Daum C."/>
            <person name="Ezra D."/>
            <person name="Gonzalez J.B."/>
            <person name="Henrissat B."/>
            <person name="Kuo A."/>
            <person name="Liang C."/>
            <person name="Lipzen A."/>
            <person name="Lutzoni F."/>
            <person name="Magnuson J."/>
            <person name="Mondo S."/>
            <person name="Nolan M."/>
            <person name="Ohm R."/>
            <person name="Pangilinan J."/>
            <person name="Park H.-J."/>
            <person name="Ramirez L."/>
            <person name="Alfaro M."/>
            <person name="Sun H."/>
            <person name="Tritt A."/>
            <person name="Yoshinaga Y."/>
            <person name="Zwiers L.-H."/>
            <person name="Turgeon B.G."/>
            <person name="Goodwin S.B."/>
            <person name="Spatafora J.W."/>
            <person name="Crous P.W."/>
            <person name="Grigoriev I.V."/>
        </authorList>
    </citation>
    <scope>NUCLEOTIDE SEQUENCE</scope>
    <source>
        <strain evidence="15">CBS 342.82</strain>
    </source>
</reference>
<feature type="compositionally biased region" description="Basic and acidic residues" evidence="12">
    <location>
        <begin position="633"/>
        <end position="650"/>
    </location>
</feature>
<proteinExistence type="predicted"/>
<evidence type="ECO:0000256" key="12">
    <source>
        <dbReference type="SAM" id="MobiDB-lite"/>
    </source>
</evidence>
<evidence type="ECO:0000256" key="2">
    <source>
        <dbReference type="ARBA" id="ARBA00012513"/>
    </source>
</evidence>
<dbReference type="SUPFAM" id="SSF56112">
    <property type="entry name" value="Protein kinase-like (PK-like)"/>
    <property type="match status" value="1"/>
</dbReference>
<feature type="compositionally biased region" description="Basic and acidic residues" evidence="12">
    <location>
        <begin position="494"/>
        <end position="503"/>
    </location>
</feature>
<feature type="region of interest" description="Disordered" evidence="12">
    <location>
        <begin position="550"/>
        <end position="793"/>
    </location>
</feature>
<dbReference type="GO" id="GO:0005737">
    <property type="term" value="C:cytoplasm"/>
    <property type="evidence" value="ECO:0007669"/>
    <property type="project" value="UniProtKB-SubCell"/>
</dbReference>
<dbReference type="PROSITE" id="PS00108">
    <property type="entry name" value="PROTEIN_KINASE_ST"/>
    <property type="match status" value="1"/>
</dbReference>
<dbReference type="GO" id="GO:0007015">
    <property type="term" value="P:actin filament organization"/>
    <property type="evidence" value="ECO:0007669"/>
    <property type="project" value="TreeGrafter"/>
</dbReference>
<keyword evidence="14" id="KW-1185">Reference proteome</keyword>
<comment type="catalytic activity">
    <reaction evidence="10">
        <text>L-threonyl-[protein] + ATP = O-phospho-L-threonyl-[protein] + ADP + H(+)</text>
        <dbReference type="Rhea" id="RHEA:46608"/>
        <dbReference type="Rhea" id="RHEA-COMP:11060"/>
        <dbReference type="Rhea" id="RHEA-COMP:11605"/>
        <dbReference type="ChEBI" id="CHEBI:15378"/>
        <dbReference type="ChEBI" id="CHEBI:30013"/>
        <dbReference type="ChEBI" id="CHEBI:30616"/>
        <dbReference type="ChEBI" id="CHEBI:61977"/>
        <dbReference type="ChEBI" id="CHEBI:456216"/>
        <dbReference type="EC" id="2.7.11.1"/>
    </reaction>
</comment>
<dbReference type="InterPro" id="IPR011009">
    <property type="entry name" value="Kinase-like_dom_sf"/>
</dbReference>
<feature type="compositionally biased region" description="Polar residues" evidence="12">
    <location>
        <begin position="570"/>
        <end position="579"/>
    </location>
</feature>
<keyword evidence="7" id="KW-0547">Nucleotide-binding</keyword>
<evidence type="ECO:0000256" key="5">
    <source>
        <dbReference type="ARBA" id="ARBA00022553"/>
    </source>
</evidence>
<gene>
    <name evidence="15" type="ORF">K489DRAFT_423615</name>
</gene>
<dbReference type="EC" id="2.7.11.1" evidence="2"/>
<sequence length="1022" mass="110532">MSAAQTQPPGTFLPGTKVTVGSHRVTIEKYLSEGGFAHVYVVRVPREEGKYELAVLKRVAVPDKSHLAEMRTEVETMKKLKGHRHIVTYFDSHASQLQGGGYEVFLLMEFCSGGGLIDFMNTRLQHRLTEPEILKIFGDVAEGVATMHYLQPPLLHRDLKVENVLISKAPGSGGTPLYKLCDFGSTAPPRPAAKTAEEGRLIEEDVQKHTTMQYRCPEMIDVWRKQPIDEKADIWALGVLLYKLCYYTTPFEDVGQMAILNATFKYPSYPAFSDRLKKLIAWTLKENPQARPNIFQVIKEVCSMRGTEVPIKDIYTGRPASEARRNQALPSPDPSATATIGLQKTAPQVHTQAIPDIAPMRRGRPAASSAQPAVANKPAATQGDPFAALDSKNFDVRAGAVDELSKKYPSLDEFSITHDGAKKFAFSNSSSPPGSSGGNKASLSERVTNALADEAFSRLAAANNISAQGKVTAQQQRPVSTNVTAPVKTLPVKPAKDSRHVGAAEHIPTNPAYRSTAVGTSPPLPAKPKIPEVSNRPVWRVPEKAASPRIIEPAQMSLPQRPVMGEAQRSKSQLQVSGSGQIGTAGLYPGSSSPNIDGQRQSSLQLDNTGTSRGRSADSQVRTPGLYVSSDIDYLRDQEQARKRPSMEMRRHSRQASYTRESSADDRATDTSVEQAAVAVDSDLSRKSSVKKHSFGHHKRASLSALSGAKQMLTGRFNDARKLFEGNRPEQDLALITPTPGDDDDEPRLLSPIAGSEAALSRHSDRDSTVDETEDMPPEMRREMERRRLSEEERRVAAAAADYRARVLAQGTGGPAAAHGASSRANTIQQRVQSLLDEGRQSPAPPKTASGYGHYNDAQNATAAADETTVPASAAKPEIPSWTGPPIGAKRPISSSQHHSPAPQSPELFQPQPRPPVLAPKPTGLAALLAKDLEGVPDYPPRGSSLAGDGAHSAGPVLTSTAPAKPVQPQPPQQQRIVGNAEPDDLADFSKRFPSLSGIEMVETEIGDSSNPGRREIRVKDV</sequence>
<keyword evidence="4" id="KW-0723">Serine/threonine-protein kinase</keyword>
<evidence type="ECO:0000256" key="7">
    <source>
        <dbReference type="ARBA" id="ARBA00022741"/>
    </source>
</evidence>
<protein>
    <recommendedName>
        <fullName evidence="2">non-specific serine/threonine protein kinase</fullName>
        <ecNumber evidence="2">2.7.11.1</ecNumber>
    </recommendedName>
</protein>
<dbReference type="Proteomes" id="UP000504637">
    <property type="component" value="Unplaced"/>
</dbReference>
<evidence type="ECO:0000259" key="13">
    <source>
        <dbReference type="PROSITE" id="PS50011"/>
    </source>
</evidence>
<keyword evidence="3" id="KW-0963">Cytoplasm</keyword>
<feature type="compositionally biased region" description="Basic residues" evidence="12">
    <location>
        <begin position="688"/>
        <end position="701"/>
    </location>
</feature>
<feature type="compositionally biased region" description="Basic and acidic residues" evidence="12">
    <location>
        <begin position="760"/>
        <end position="769"/>
    </location>
</feature>
<dbReference type="FunFam" id="1.10.510.10:FF:000441">
    <property type="entry name" value="Serine/threonine protein kinase"/>
    <property type="match status" value="1"/>
</dbReference>
<reference evidence="15" key="3">
    <citation type="submission" date="2025-08" db="UniProtKB">
        <authorList>
            <consortium name="RefSeq"/>
        </authorList>
    </citation>
    <scope>IDENTIFICATION</scope>
    <source>
        <strain evidence="15">CBS 342.82</strain>
    </source>
</reference>
<dbReference type="PANTHER" id="PTHR22967">
    <property type="entry name" value="SERINE/THREONINE PROTEIN KINASE"/>
    <property type="match status" value="1"/>
</dbReference>
<evidence type="ECO:0000313" key="15">
    <source>
        <dbReference type="RefSeq" id="XP_033460441.1"/>
    </source>
</evidence>
<dbReference type="InterPro" id="IPR000719">
    <property type="entry name" value="Prot_kinase_dom"/>
</dbReference>
<evidence type="ECO:0000256" key="10">
    <source>
        <dbReference type="ARBA" id="ARBA00047899"/>
    </source>
</evidence>
<dbReference type="GO" id="GO:0005524">
    <property type="term" value="F:ATP binding"/>
    <property type="evidence" value="ECO:0007669"/>
    <property type="project" value="UniProtKB-KW"/>
</dbReference>
<feature type="region of interest" description="Disordered" evidence="12">
    <location>
        <begin position="362"/>
        <end position="384"/>
    </location>
</feature>
<keyword evidence="9" id="KW-0067">ATP-binding</keyword>
<feature type="region of interest" description="Disordered" evidence="12">
    <location>
        <begin position="493"/>
        <end position="532"/>
    </location>
</feature>
<dbReference type="AlphaFoldDB" id="A0A6J3M5T4"/>
<dbReference type="InterPro" id="IPR008271">
    <property type="entry name" value="Ser/Thr_kinase_AS"/>
</dbReference>
<dbReference type="GO" id="GO:0000147">
    <property type="term" value="P:actin cortical patch assembly"/>
    <property type="evidence" value="ECO:0007669"/>
    <property type="project" value="TreeGrafter"/>
</dbReference>
<keyword evidence="6" id="KW-0808">Transferase</keyword>
<feature type="compositionally biased region" description="Polar residues" evidence="12">
    <location>
        <begin position="823"/>
        <end position="833"/>
    </location>
</feature>
<evidence type="ECO:0000256" key="11">
    <source>
        <dbReference type="ARBA" id="ARBA00048679"/>
    </source>
</evidence>
<feature type="region of interest" description="Disordered" evidence="12">
    <location>
        <begin position="811"/>
        <end position="991"/>
    </location>
</feature>
<comment type="subcellular location">
    <subcellularLocation>
        <location evidence="1">Cytoplasm</location>
    </subcellularLocation>
</comment>
<evidence type="ECO:0000256" key="4">
    <source>
        <dbReference type="ARBA" id="ARBA00022527"/>
    </source>
</evidence>
<evidence type="ECO:0000256" key="3">
    <source>
        <dbReference type="ARBA" id="ARBA00022490"/>
    </source>
</evidence>
<evidence type="ECO:0000256" key="8">
    <source>
        <dbReference type="ARBA" id="ARBA00022777"/>
    </source>
</evidence>
<feature type="compositionally biased region" description="Polar residues" evidence="12">
    <location>
        <begin position="590"/>
        <end position="622"/>
    </location>
</feature>
<feature type="compositionally biased region" description="Basic and acidic residues" evidence="12">
    <location>
        <begin position="778"/>
        <end position="793"/>
    </location>
</feature>
<keyword evidence="5" id="KW-0597">Phosphoprotein</keyword>
<feature type="compositionally biased region" description="Basic and acidic residues" evidence="12">
    <location>
        <begin position="718"/>
        <end position="731"/>
    </location>
</feature>
<reference evidence="15" key="2">
    <citation type="submission" date="2020-04" db="EMBL/GenBank/DDBJ databases">
        <authorList>
            <consortium name="NCBI Genome Project"/>
        </authorList>
    </citation>
    <scope>NUCLEOTIDE SEQUENCE</scope>
    <source>
        <strain evidence="15">CBS 342.82</strain>
    </source>
</reference>
<accession>A0A6J3M5T4</accession>
<dbReference type="GeneID" id="54366052"/>
<comment type="catalytic activity">
    <reaction evidence="11">
        <text>L-seryl-[protein] + ATP = O-phospho-L-seryl-[protein] + ADP + H(+)</text>
        <dbReference type="Rhea" id="RHEA:17989"/>
        <dbReference type="Rhea" id="RHEA-COMP:9863"/>
        <dbReference type="Rhea" id="RHEA-COMP:11604"/>
        <dbReference type="ChEBI" id="CHEBI:15378"/>
        <dbReference type="ChEBI" id="CHEBI:29999"/>
        <dbReference type="ChEBI" id="CHEBI:30616"/>
        <dbReference type="ChEBI" id="CHEBI:83421"/>
        <dbReference type="ChEBI" id="CHEBI:456216"/>
        <dbReference type="EC" id="2.7.11.1"/>
    </reaction>
</comment>
<dbReference type="CDD" id="cd14037">
    <property type="entry name" value="STKc_NAK_like"/>
    <property type="match status" value="1"/>
</dbReference>
<dbReference type="PANTHER" id="PTHR22967:SF57">
    <property type="entry name" value="AUXILIN, ISOFORM A-RELATED"/>
    <property type="match status" value="1"/>
</dbReference>
<organism evidence="15">
    <name type="scientific">Dissoconium aciculare CBS 342.82</name>
    <dbReference type="NCBI Taxonomy" id="1314786"/>
    <lineage>
        <taxon>Eukaryota</taxon>
        <taxon>Fungi</taxon>
        <taxon>Dikarya</taxon>
        <taxon>Ascomycota</taxon>
        <taxon>Pezizomycotina</taxon>
        <taxon>Dothideomycetes</taxon>
        <taxon>Dothideomycetidae</taxon>
        <taxon>Mycosphaerellales</taxon>
        <taxon>Dissoconiaceae</taxon>
        <taxon>Dissoconium</taxon>
    </lineage>
</organism>
<dbReference type="OrthoDB" id="2018507at2759"/>
<dbReference type="GO" id="GO:0004674">
    <property type="term" value="F:protein serine/threonine kinase activity"/>
    <property type="evidence" value="ECO:0007669"/>
    <property type="project" value="UniProtKB-KW"/>
</dbReference>
<dbReference type="SMART" id="SM00220">
    <property type="entry name" value="S_TKc"/>
    <property type="match status" value="1"/>
</dbReference>
<evidence type="ECO:0000256" key="6">
    <source>
        <dbReference type="ARBA" id="ARBA00022679"/>
    </source>
</evidence>
<dbReference type="Gene3D" id="1.10.510.10">
    <property type="entry name" value="Transferase(Phosphotransferase) domain 1"/>
    <property type="match status" value="1"/>
</dbReference>
<dbReference type="PROSITE" id="PS50011">
    <property type="entry name" value="PROTEIN_KINASE_DOM"/>
    <property type="match status" value="1"/>
</dbReference>
<evidence type="ECO:0000256" key="9">
    <source>
        <dbReference type="ARBA" id="ARBA00022840"/>
    </source>
</evidence>
<keyword evidence="8" id="KW-0418">Kinase</keyword>
<dbReference type="Pfam" id="PF00069">
    <property type="entry name" value="Pkinase"/>
    <property type="match status" value="1"/>
</dbReference>
<evidence type="ECO:0000256" key="1">
    <source>
        <dbReference type="ARBA" id="ARBA00004496"/>
    </source>
</evidence>
<name>A0A6J3M5T4_9PEZI</name>
<dbReference type="RefSeq" id="XP_033460441.1">
    <property type="nucleotide sequence ID" value="XM_033608252.1"/>
</dbReference>
<feature type="region of interest" description="Disordered" evidence="12">
    <location>
        <begin position="316"/>
        <end position="338"/>
    </location>
</feature>
<evidence type="ECO:0000313" key="14">
    <source>
        <dbReference type="Proteomes" id="UP000504637"/>
    </source>
</evidence>
<feature type="compositionally biased region" description="Low complexity" evidence="12">
    <location>
        <begin position="892"/>
        <end position="906"/>
    </location>
</feature>